<organism evidence="1 2">
    <name type="scientific">Pseudomonas putida S13.1.2</name>
    <dbReference type="NCBI Taxonomy" id="1384061"/>
    <lineage>
        <taxon>Bacteria</taxon>
        <taxon>Pseudomonadati</taxon>
        <taxon>Pseudomonadota</taxon>
        <taxon>Gammaproteobacteria</taxon>
        <taxon>Pseudomonadales</taxon>
        <taxon>Pseudomonadaceae</taxon>
        <taxon>Pseudomonas</taxon>
    </lineage>
</organism>
<accession>A0AAU8RRI8</accession>
<dbReference type="Proteomes" id="UP000033260">
    <property type="component" value="Chromosome"/>
</dbReference>
<name>A0AAU8RRI8_PSEPU</name>
<gene>
    <name evidence="1" type="ORF">N805_02660</name>
</gene>
<dbReference type="InterPro" id="IPR027417">
    <property type="entry name" value="P-loop_NTPase"/>
</dbReference>
<evidence type="ECO:0000313" key="2">
    <source>
        <dbReference type="Proteomes" id="UP000033260"/>
    </source>
</evidence>
<sequence>MTLAHCKHALLGLIDEKENKVIALSGKWGTGKTELWKQVREATGDKQAKEAVSASLFGVSTIAELKLKIAEGLTDKLDKSYLDSVKTGVTAVKKVLKSVNSSFSVLDELSLLAVPYMLKGRFIVIDDIERKHAKLTIDEILGFIDECVQKHDCRILLILNSDKLKDQEIWGQIREKVVDQEIKLETSPTEAFDIAHKLTSCSWPEPMRAALLPLRITNIRVIRKIIKVANQLLGQDPAIAPLLLKRVLPSISLLGGIHYEAVEDAPSKEFVLDYQAHRTSTLVSLRGKQNTPLSKQQQNQERWHRLMTRVGISSTDELEAMILAYLDSGIVDSTNIQHFVTDYLRKSDRLEARNKAITFEEHLSWHPQLSEQDLIIELEHMLPSAGLLDMKRLSNLIPSIDQLTGDQQLGLAFIEKWRAQFQADHPDGVTEDWLHFNDHSFDQLHPLIQDEIESARSVSLDRFTVLGLLQDLMKGNDWGISEKQFLRSVTPREFEKEIRAASGSDLQLLIQKGFDLVKDTGAPERNHGHAPDSFLQACRSIVDQEPHSRLASMLRREGKIAGVDIRFESEDLALLQGQN</sequence>
<proteinExistence type="predicted"/>
<dbReference type="AlphaFoldDB" id="A0AAU8RRI8"/>
<dbReference type="Gene3D" id="3.40.50.300">
    <property type="entry name" value="P-loop containing nucleotide triphosphate hydrolases"/>
    <property type="match status" value="1"/>
</dbReference>
<dbReference type="RefSeq" id="WP_019471941.1">
    <property type="nucleotide sequence ID" value="NZ_CP010979.1"/>
</dbReference>
<dbReference type="SUPFAM" id="SSF52540">
    <property type="entry name" value="P-loop containing nucleoside triphosphate hydrolases"/>
    <property type="match status" value="1"/>
</dbReference>
<dbReference type="EMBL" id="CP010979">
    <property type="protein sequence ID" value="AJQ46189.1"/>
    <property type="molecule type" value="Genomic_DNA"/>
</dbReference>
<protein>
    <recommendedName>
        <fullName evidence="3">KAP NTPase domain-containing protein</fullName>
    </recommendedName>
</protein>
<evidence type="ECO:0008006" key="3">
    <source>
        <dbReference type="Google" id="ProtNLM"/>
    </source>
</evidence>
<reference evidence="1 2" key="1">
    <citation type="submission" date="2015-02" db="EMBL/GenBank/DDBJ databases">
        <title>Complete Genome Sequencing of Pseudomonas putida S13.1.2.</title>
        <authorList>
            <person name="Chong T.M."/>
            <person name="Chan K.G."/>
            <person name="Dessaux Y."/>
        </authorList>
    </citation>
    <scope>NUCLEOTIDE SEQUENCE [LARGE SCALE GENOMIC DNA]</scope>
    <source>
        <strain evidence="1 2">S13.1.2</strain>
    </source>
</reference>
<evidence type="ECO:0000313" key="1">
    <source>
        <dbReference type="EMBL" id="AJQ46189.1"/>
    </source>
</evidence>